<dbReference type="PANTHER" id="PTHR33653">
    <property type="entry name" value="RIBONUCLEASE VAPC2"/>
    <property type="match status" value="1"/>
</dbReference>
<evidence type="ECO:0000256" key="5">
    <source>
        <dbReference type="ARBA" id="ARBA00022801"/>
    </source>
</evidence>
<protein>
    <recommendedName>
        <fullName evidence="8">Ribonuclease VapC</fullName>
        <shortName evidence="8">RNase VapC</shortName>
        <ecNumber evidence="8">3.1.-.-</ecNumber>
    </recommendedName>
    <alternativeName>
        <fullName evidence="8">Toxin VapC</fullName>
    </alternativeName>
</protein>
<evidence type="ECO:0000256" key="1">
    <source>
        <dbReference type="ARBA" id="ARBA00001946"/>
    </source>
</evidence>
<evidence type="ECO:0000256" key="2">
    <source>
        <dbReference type="ARBA" id="ARBA00022649"/>
    </source>
</evidence>
<dbReference type="InterPro" id="IPR029060">
    <property type="entry name" value="PIN-like_dom_sf"/>
</dbReference>
<evidence type="ECO:0000256" key="4">
    <source>
        <dbReference type="ARBA" id="ARBA00022723"/>
    </source>
</evidence>
<accession>A0ABZ3DA75</accession>
<keyword evidence="8" id="KW-0800">Toxin</keyword>
<proteinExistence type="inferred from homology"/>
<dbReference type="InterPro" id="IPR022907">
    <property type="entry name" value="VapC_family"/>
</dbReference>
<evidence type="ECO:0000313" key="11">
    <source>
        <dbReference type="Proteomes" id="UP001449795"/>
    </source>
</evidence>
<sequence>MSAGYLLDTSVLSLLAPGRTPPSDALAGWLRRHGERLYLSTVTIAEIEQGIHKLRRAGGIERADLLTHWLDALIRDGGERILPLDTATGRATGALSDQAIAIGRHPGFADVAIAATAIVHDLVLLTCNGRHFAPLRVSHFDPLDGLPED</sequence>
<organism evidence="10 11">
    <name type="scientific">Nguyenibacter vanlangensis</name>
    <dbReference type="NCBI Taxonomy" id="1216886"/>
    <lineage>
        <taxon>Bacteria</taxon>
        <taxon>Pseudomonadati</taxon>
        <taxon>Pseudomonadota</taxon>
        <taxon>Alphaproteobacteria</taxon>
        <taxon>Acetobacterales</taxon>
        <taxon>Acetobacteraceae</taxon>
        <taxon>Nguyenibacter</taxon>
    </lineage>
</organism>
<gene>
    <name evidence="8" type="primary">vapC</name>
    <name evidence="10" type="ORF">AAC691_08865</name>
</gene>
<dbReference type="Proteomes" id="UP001449795">
    <property type="component" value="Chromosome"/>
</dbReference>
<dbReference type="Gene3D" id="3.40.50.1010">
    <property type="entry name" value="5'-nuclease"/>
    <property type="match status" value="1"/>
</dbReference>
<evidence type="ECO:0000256" key="6">
    <source>
        <dbReference type="ARBA" id="ARBA00022842"/>
    </source>
</evidence>
<dbReference type="InterPro" id="IPR002716">
    <property type="entry name" value="PIN_dom"/>
</dbReference>
<comment type="similarity">
    <text evidence="7 8">Belongs to the PINc/VapC protein family.</text>
</comment>
<keyword evidence="2 8" id="KW-1277">Toxin-antitoxin system</keyword>
<name>A0ABZ3DA75_9PROT</name>
<comment type="function">
    <text evidence="8">Toxic component of a toxin-antitoxin (TA) system. An RNase.</text>
</comment>
<keyword evidence="4 8" id="KW-0479">Metal-binding</keyword>
<reference evidence="10 11" key="1">
    <citation type="submission" date="2024-04" db="EMBL/GenBank/DDBJ databases">
        <title>Complete genome sequence of Nguyenibacter vanlangesis HBCM-1154, a strain capable of nitrogen fixation, IAA production, and phosphorus solubilization isolated from sugarcane soil.</title>
        <authorList>
            <person name="MY HANH P."/>
        </authorList>
    </citation>
    <scope>NUCLEOTIDE SEQUENCE [LARGE SCALE GENOMIC DNA]</scope>
    <source>
        <strain evidence="10 11">HBCM 1154</strain>
    </source>
</reference>
<keyword evidence="11" id="KW-1185">Reference proteome</keyword>
<dbReference type="RefSeq" id="WP_342629770.1">
    <property type="nucleotide sequence ID" value="NZ_CP152276.1"/>
</dbReference>
<feature type="binding site" evidence="8">
    <location>
        <position position="110"/>
    </location>
    <ligand>
        <name>Mg(2+)</name>
        <dbReference type="ChEBI" id="CHEBI:18420"/>
    </ligand>
</feature>
<evidence type="ECO:0000256" key="3">
    <source>
        <dbReference type="ARBA" id="ARBA00022722"/>
    </source>
</evidence>
<dbReference type="CDD" id="cd18746">
    <property type="entry name" value="PIN_VapC4-5_FitB-like"/>
    <property type="match status" value="1"/>
</dbReference>
<dbReference type="HAMAP" id="MF_00265">
    <property type="entry name" value="VapC_Nob1"/>
    <property type="match status" value="1"/>
</dbReference>
<dbReference type="EMBL" id="CP152276">
    <property type="protein sequence ID" value="XAE44518.1"/>
    <property type="molecule type" value="Genomic_DNA"/>
</dbReference>
<feature type="domain" description="PIN" evidence="9">
    <location>
        <begin position="5"/>
        <end position="130"/>
    </location>
</feature>
<evidence type="ECO:0000259" key="9">
    <source>
        <dbReference type="Pfam" id="PF01850"/>
    </source>
</evidence>
<comment type="cofactor">
    <cofactor evidence="1 8">
        <name>Mg(2+)</name>
        <dbReference type="ChEBI" id="CHEBI:18420"/>
    </cofactor>
</comment>
<dbReference type="SUPFAM" id="SSF88723">
    <property type="entry name" value="PIN domain-like"/>
    <property type="match status" value="1"/>
</dbReference>
<keyword evidence="6 8" id="KW-0460">Magnesium</keyword>
<dbReference type="PANTHER" id="PTHR33653:SF1">
    <property type="entry name" value="RIBONUCLEASE VAPC2"/>
    <property type="match status" value="1"/>
</dbReference>
<keyword evidence="5 8" id="KW-0378">Hydrolase</keyword>
<dbReference type="EC" id="3.1.-.-" evidence="8"/>
<evidence type="ECO:0000313" key="10">
    <source>
        <dbReference type="EMBL" id="XAE44518.1"/>
    </source>
</evidence>
<evidence type="ECO:0000256" key="8">
    <source>
        <dbReference type="HAMAP-Rule" id="MF_00265"/>
    </source>
</evidence>
<keyword evidence="3 8" id="KW-0540">Nuclease</keyword>
<feature type="binding site" evidence="8">
    <location>
        <position position="8"/>
    </location>
    <ligand>
        <name>Mg(2+)</name>
        <dbReference type="ChEBI" id="CHEBI:18420"/>
    </ligand>
</feature>
<dbReference type="InterPro" id="IPR050556">
    <property type="entry name" value="Type_II_TA_system_RNase"/>
</dbReference>
<evidence type="ECO:0000256" key="7">
    <source>
        <dbReference type="ARBA" id="ARBA00038093"/>
    </source>
</evidence>
<dbReference type="Pfam" id="PF01850">
    <property type="entry name" value="PIN"/>
    <property type="match status" value="1"/>
</dbReference>